<gene>
    <name evidence="2" type="ORF">M5K25_006815</name>
</gene>
<evidence type="ECO:0000256" key="1">
    <source>
        <dbReference type="SAM" id="MobiDB-lite"/>
    </source>
</evidence>
<protein>
    <submittedName>
        <fullName evidence="2">Uncharacterized protein</fullName>
    </submittedName>
</protein>
<comment type="caution">
    <text evidence="2">The sequence shown here is derived from an EMBL/GenBank/DDBJ whole genome shotgun (WGS) entry which is preliminary data.</text>
</comment>
<feature type="compositionally biased region" description="Basic and acidic residues" evidence="1">
    <location>
        <begin position="154"/>
        <end position="173"/>
    </location>
</feature>
<sequence length="190" mass="19771">MHRSLLCYNIQPDTEPHVILGSLTHQKLGNEEGQNQRGKAPARTLSAPSQIIGTTAGTEGTTVSIRRIVPTVCSVSTGAGCLATGRTGCAQTGRGRTTARADCRAIGRPKGRMAARPLRCGGGKAAASEGVGPPRVTYAESVKDPKVIPPAGRLDSRDSGSVTRESELKQKVTEGPEDAIALSANINCKD</sequence>
<keyword evidence="3" id="KW-1185">Reference proteome</keyword>
<reference evidence="2 3" key="1">
    <citation type="journal article" date="2024" name="Plant Biotechnol. J.">
        <title>Dendrobium thyrsiflorum genome and its molecular insights into genes involved in important horticultural traits.</title>
        <authorList>
            <person name="Chen B."/>
            <person name="Wang J.Y."/>
            <person name="Zheng P.J."/>
            <person name="Li K.L."/>
            <person name="Liang Y.M."/>
            <person name="Chen X.F."/>
            <person name="Zhang C."/>
            <person name="Zhao X."/>
            <person name="He X."/>
            <person name="Zhang G.Q."/>
            <person name="Liu Z.J."/>
            <person name="Xu Q."/>
        </authorList>
    </citation>
    <scope>NUCLEOTIDE SEQUENCE [LARGE SCALE GENOMIC DNA]</scope>
    <source>
        <strain evidence="2">GZMU011</strain>
    </source>
</reference>
<accession>A0ABD0VJD2</accession>
<dbReference type="Proteomes" id="UP001552299">
    <property type="component" value="Unassembled WGS sequence"/>
</dbReference>
<dbReference type="EMBL" id="JANQDX010000006">
    <property type="protein sequence ID" value="KAL0922797.1"/>
    <property type="molecule type" value="Genomic_DNA"/>
</dbReference>
<feature type="region of interest" description="Disordered" evidence="1">
    <location>
        <begin position="123"/>
        <end position="173"/>
    </location>
</feature>
<name>A0ABD0VJD2_DENTH</name>
<proteinExistence type="predicted"/>
<organism evidence="2 3">
    <name type="scientific">Dendrobium thyrsiflorum</name>
    <name type="common">Pinecone-like raceme dendrobium</name>
    <name type="synonym">Orchid</name>
    <dbReference type="NCBI Taxonomy" id="117978"/>
    <lineage>
        <taxon>Eukaryota</taxon>
        <taxon>Viridiplantae</taxon>
        <taxon>Streptophyta</taxon>
        <taxon>Embryophyta</taxon>
        <taxon>Tracheophyta</taxon>
        <taxon>Spermatophyta</taxon>
        <taxon>Magnoliopsida</taxon>
        <taxon>Liliopsida</taxon>
        <taxon>Asparagales</taxon>
        <taxon>Orchidaceae</taxon>
        <taxon>Epidendroideae</taxon>
        <taxon>Malaxideae</taxon>
        <taxon>Dendrobiinae</taxon>
        <taxon>Dendrobium</taxon>
    </lineage>
</organism>
<evidence type="ECO:0000313" key="3">
    <source>
        <dbReference type="Proteomes" id="UP001552299"/>
    </source>
</evidence>
<dbReference type="AlphaFoldDB" id="A0ABD0VJD2"/>
<evidence type="ECO:0000313" key="2">
    <source>
        <dbReference type="EMBL" id="KAL0922797.1"/>
    </source>
</evidence>